<feature type="domain" description="CHHC U11-48K-type" evidence="16">
    <location>
        <begin position="8"/>
        <end position="35"/>
    </location>
</feature>
<keyword evidence="5 15" id="KW-0489">Methyltransferase</keyword>
<dbReference type="EMBL" id="KE651168">
    <property type="protein sequence ID" value="EEB06332.1"/>
    <property type="molecule type" value="Genomic_DNA"/>
</dbReference>
<dbReference type="PANTHER" id="PTHR12998">
    <property type="entry name" value="TRNA:M(4)X MODIFICATION ENZYME TRM13 HOMOLOG"/>
    <property type="match status" value="1"/>
</dbReference>
<dbReference type="GeneID" id="7048124"/>
<evidence type="ECO:0000256" key="13">
    <source>
        <dbReference type="ARBA" id="ARBA00048635"/>
    </source>
</evidence>
<proteinExistence type="inferred from homology"/>
<evidence type="ECO:0000313" key="17">
    <source>
        <dbReference type="EMBL" id="EEB06332.1"/>
    </source>
</evidence>
<dbReference type="Proteomes" id="UP000001744">
    <property type="component" value="Unassembled WGS sequence"/>
</dbReference>
<dbReference type="InterPro" id="IPR022776">
    <property type="entry name" value="TRM13/UPF0224_CHHC_Znf_dom"/>
</dbReference>
<organism evidence="17 19">
    <name type="scientific">Schizosaccharomyces japonicus (strain yFS275 / FY16936)</name>
    <name type="common">Fission yeast</name>
    <dbReference type="NCBI Taxonomy" id="402676"/>
    <lineage>
        <taxon>Eukaryota</taxon>
        <taxon>Fungi</taxon>
        <taxon>Dikarya</taxon>
        <taxon>Ascomycota</taxon>
        <taxon>Taphrinomycotina</taxon>
        <taxon>Schizosaccharomycetes</taxon>
        <taxon>Schizosaccharomycetales</taxon>
        <taxon>Schizosaccharomycetaceae</taxon>
        <taxon>Schizosaccharomyces</taxon>
    </lineage>
</organism>
<comment type="catalytic activity">
    <reaction evidence="14 15">
        <text>adenosine(4) in tRNA(His) + S-adenosyl-L-methionine = 2'-O-methyladenosine(4) in tRNA(His) + S-adenosyl-L-homocysteine + H(+)</text>
        <dbReference type="Rhea" id="RHEA:43196"/>
        <dbReference type="Rhea" id="RHEA-COMP:10401"/>
        <dbReference type="Rhea" id="RHEA-COMP:10402"/>
        <dbReference type="ChEBI" id="CHEBI:15378"/>
        <dbReference type="ChEBI" id="CHEBI:57856"/>
        <dbReference type="ChEBI" id="CHEBI:59789"/>
        <dbReference type="ChEBI" id="CHEBI:74411"/>
        <dbReference type="ChEBI" id="CHEBI:74477"/>
        <dbReference type="EC" id="2.1.1.225"/>
    </reaction>
</comment>
<evidence type="ECO:0000256" key="7">
    <source>
        <dbReference type="ARBA" id="ARBA00022691"/>
    </source>
</evidence>
<dbReference type="GO" id="GO:0008270">
    <property type="term" value="F:zinc ion binding"/>
    <property type="evidence" value="ECO:0007669"/>
    <property type="project" value="UniProtKB-KW"/>
</dbReference>
<keyword evidence="8 15" id="KW-0819">tRNA processing</keyword>
<dbReference type="JaponicusDB" id="SJAG_01375">
    <property type="gene designation" value="trm13"/>
</dbReference>
<keyword evidence="11 15" id="KW-0862">Zinc</keyword>
<evidence type="ECO:0000256" key="3">
    <source>
        <dbReference type="ARBA" id="ARBA00012810"/>
    </source>
</evidence>
<comment type="function">
    <text evidence="1 15">tRNA methylase which 2'-O-methylates cytidine(4) in tRNA(Pro) and tRNA(Gly)(GCC), and adenosine(4) in tRNA(His).</text>
</comment>
<keyword evidence="7 15" id="KW-0949">S-adenosyl-L-methionine</keyword>
<evidence type="ECO:0000256" key="15">
    <source>
        <dbReference type="RuleBase" id="RU367103"/>
    </source>
</evidence>
<dbReference type="OMA" id="HRCSWRS"/>
<evidence type="ECO:0000313" key="19">
    <source>
        <dbReference type="Proteomes" id="UP000001744"/>
    </source>
</evidence>
<comment type="catalytic activity">
    <reaction evidence="12 15">
        <text>cytidine(4) in tRNA(Pro) + S-adenosyl-L-methionine = 2'-O-methylcytidine(4) in tRNA(Pro) + S-adenosyl-L-homocysteine + H(+)</text>
        <dbReference type="Rhea" id="RHEA:32767"/>
        <dbReference type="Rhea" id="RHEA-COMP:10397"/>
        <dbReference type="Rhea" id="RHEA-COMP:10398"/>
        <dbReference type="ChEBI" id="CHEBI:15378"/>
        <dbReference type="ChEBI" id="CHEBI:57856"/>
        <dbReference type="ChEBI" id="CHEBI:59789"/>
        <dbReference type="ChEBI" id="CHEBI:74495"/>
        <dbReference type="ChEBI" id="CHEBI:82748"/>
        <dbReference type="EC" id="2.1.1.225"/>
    </reaction>
</comment>
<dbReference type="Pfam" id="PF05206">
    <property type="entry name" value="TRM13"/>
    <property type="match status" value="1"/>
</dbReference>
<evidence type="ECO:0000256" key="9">
    <source>
        <dbReference type="ARBA" id="ARBA00022723"/>
    </source>
</evidence>
<evidence type="ECO:0000256" key="4">
    <source>
        <dbReference type="ARBA" id="ARBA00015883"/>
    </source>
</evidence>
<dbReference type="STRING" id="402676.B6JXR4"/>
<evidence type="ECO:0000256" key="11">
    <source>
        <dbReference type="ARBA" id="ARBA00022833"/>
    </source>
</evidence>
<dbReference type="GO" id="GO:0030488">
    <property type="term" value="P:tRNA methylation"/>
    <property type="evidence" value="ECO:0000318"/>
    <property type="project" value="GO_Central"/>
</dbReference>
<keyword evidence="9 15" id="KW-0479">Metal-binding</keyword>
<dbReference type="RefSeq" id="XP_002172625.1">
    <property type="nucleotide sequence ID" value="XM_002172589.2"/>
</dbReference>
<gene>
    <name evidence="18" type="primary">trm13</name>
    <name evidence="17" type="ORF">SJAG_01375</name>
</gene>
<dbReference type="AlphaFoldDB" id="B6JXR4"/>
<dbReference type="VEuPathDB" id="FungiDB:SJAG_01375"/>
<evidence type="ECO:0000259" key="16">
    <source>
        <dbReference type="PROSITE" id="PS51800"/>
    </source>
</evidence>
<evidence type="ECO:0000313" key="18">
    <source>
        <dbReference type="JaponicusDB" id="SJAG_01375"/>
    </source>
</evidence>
<name>B6JXR4_SCHJY</name>
<dbReference type="InterPro" id="IPR039044">
    <property type="entry name" value="Trm13"/>
</dbReference>
<dbReference type="GO" id="GO:0106050">
    <property type="term" value="F:tRNA 2'-O-methyltransferase activity"/>
    <property type="evidence" value="ECO:0007669"/>
    <property type="project" value="UniProtKB-UniRule"/>
</dbReference>
<keyword evidence="10 15" id="KW-0863">Zinc-finger</keyword>
<dbReference type="HOGENOM" id="CLU_027610_0_0_1"/>
<evidence type="ECO:0000256" key="10">
    <source>
        <dbReference type="ARBA" id="ARBA00022771"/>
    </source>
</evidence>
<evidence type="ECO:0000256" key="12">
    <source>
        <dbReference type="ARBA" id="ARBA00048165"/>
    </source>
</evidence>
<evidence type="ECO:0000256" key="1">
    <source>
        <dbReference type="ARBA" id="ARBA00002267"/>
    </source>
</evidence>
<evidence type="ECO:0000256" key="14">
    <source>
        <dbReference type="ARBA" id="ARBA00049393"/>
    </source>
</evidence>
<dbReference type="PANTHER" id="PTHR12998:SF0">
    <property type="entry name" value="TRNA:M(4)X MODIFICATION ENZYME TRM13 HOMOLOG"/>
    <property type="match status" value="1"/>
</dbReference>
<evidence type="ECO:0000256" key="6">
    <source>
        <dbReference type="ARBA" id="ARBA00022679"/>
    </source>
</evidence>
<reference evidence="17 19" key="1">
    <citation type="journal article" date="2011" name="Science">
        <title>Comparative functional genomics of the fission yeasts.</title>
        <authorList>
            <person name="Rhind N."/>
            <person name="Chen Z."/>
            <person name="Yassour M."/>
            <person name="Thompson D.A."/>
            <person name="Haas B.J."/>
            <person name="Habib N."/>
            <person name="Wapinski I."/>
            <person name="Roy S."/>
            <person name="Lin M.F."/>
            <person name="Heiman D.I."/>
            <person name="Young S.K."/>
            <person name="Furuya K."/>
            <person name="Guo Y."/>
            <person name="Pidoux A."/>
            <person name="Chen H.M."/>
            <person name="Robbertse B."/>
            <person name="Goldberg J.M."/>
            <person name="Aoki K."/>
            <person name="Bayne E.H."/>
            <person name="Berlin A.M."/>
            <person name="Desjardins C.A."/>
            <person name="Dobbs E."/>
            <person name="Dukaj L."/>
            <person name="Fan L."/>
            <person name="FitzGerald M.G."/>
            <person name="French C."/>
            <person name="Gujja S."/>
            <person name="Hansen K."/>
            <person name="Keifenheim D."/>
            <person name="Levin J.Z."/>
            <person name="Mosher R.A."/>
            <person name="Mueller C.A."/>
            <person name="Pfiffner J."/>
            <person name="Priest M."/>
            <person name="Russ C."/>
            <person name="Smialowska A."/>
            <person name="Swoboda P."/>
            <person name="Sykes S.M."/>
            <person name="Vaughn M."/>
            <person name="Vengrova S."/>
            <person name="Yoder R."/>
            <person name="Zeng Q."/>
            <person name="Allshire R."/>
            <person name="Baulcombe D."/>
            <person name="Birren B.W."/>
            <person name="Brown W."/>
            <person name="Ekwall K."/>
            <person name="Kellis M."/>
            <person name="Leatherwood J."/>
            <person name="Levin H."/>
            <person name="Margalit H."/>
            <person name="Martienssen R."/>
            <person name="Nieduszynski C.A."/>
            <person name="Spatafora J.W."/>
            <person name="Friedman N."/>
            <person name="Dalgaard J.Z."/>
            <person name="Baumann P."/>
            <person name="Niki H."/>
            <person name="Regev A."/>
            <person name="Nusbaum C."/>
        </authorList>
    </citation>
    <scope>NUCLEOTIDE SEQUENCE [LARGE SCALE GENOMIC DNA]</scope>
    <source>
        <strain evidence="19">yFS275 / FY16936</strain>
    </source>
</reference>
<evidence type="ECO:0000256" key="2">
    <source>
        <dbReference type="ARBA" id="ARBA00005265"/>
    </source>
</evidence>
<dbReference type="PROSITE" id="PS51800">
    <property type="entry name" value="ZF_CHHC_U11_48K"/>
    <property type="match status" value="1"/>
</dbReference>
<sequence length="363" mass="41542">MSTILDKQVQCPIDGRHTIAESHLQRHIKRCNTLPKPELLPYYKANVNAPSLNKTAQCSTTDKFELRQLSKDEIQTWVSKFKTLFSNLPIPKEEIYHHPAMDEREAECTNKKNPVQQASILGHMGQLGLFNNKPAVFLEFGAGRAELSRYVQRCSNQPNWYILIDRGSARLKHDSRIVKDMKERGFPEPSITRCKIDIKDFDLGYYLDRKPFEGPIHAYSKHLCGAATDLTLSCLNQWKTDTIFIALCCHHRCQWHLLNPTTMSILQEWGIDNPHAFQVLCQMTGWAINSLRPNITELGGADTHFSGMCHKDRTEIGLMCKHIINYARCLTLSRLGYNAWLVKYVSSNATLENVALIATRKEQ</sequence>
<dbReference type="InterPro" id="IPR007871">
    <property type="entry name" value="Methyltransferase_TRM13"/>
</dbReference>
<accession>B6JXR4</accession>
<evidence type="ECO:0000256" key="8">
    <source>
        <dbReference type="ARBA" id="ARBA00022694"/>
    </source>
</evidence>
<keyword evidence="6 15" id="KW-0808">Transferase</keyword>
<evidence type="ECO:0000256" key="5">
    <source>
        <dbReference type="ARBA" id="ARBA00022603"/>
    </source>
</evidence>
<keyword evidence="19" id="KW-1185">Reference proteome</keyword>
<dbReference type="EC" id="2.1.1.225" evidence="3 15"/>
<protein>
    <recommendedName>
        <fullName evidence="4 15">tRNA:m(4)X modification enzyme TRM13</fullName>
        <ecNumber evidence="3 15">2.1.1.225</ecNumber>
    </recommendedName>
</protein>
<comment type="similarity">
    <text evidence="2 15">Belongs to the methyltransferase TRM13 family.</text>
</comment>
<comment type="catalytic activity">
    <reaction evidence="13 15">
        <text>cytidine(4) in tRNA(Gly)(GCC) + S-adenosyl-L-methionine = 2'-O-methylcytidine(4) in tRNA(Gly)(GCC) + S-adenosyl-L-homocysteine + H(+)</text>
        <dbReference type="Rhea" id="RHEA:43192"/>
        <dbReference type="Rhea" id="RHEA-COMP:10399"/>
        <dbReference type="Rhea" id="RHEA-COMP:10400"/>
        <dbReference type="ChEBI" id="CHEBI:15378"/>
        <dbReference type="ChEBI" id="CHEBI:57856"/>
        <dbReference type="ChEBI" id="CHEBI:59789"/>
        <dbReference type="ChEBI" id="CHEBI:74495"/>
        <dbReference type="ChEBI" id="CHEBI:82748"/>
        <dbReference type="EC" id="2.1.1.225"/>
    </reaction>
</comment>
<dbReference type="Pfam" id="PF05253">
    <property type="entry name" value="zf-U11-48K"/>
    <property type="match status" value="1"/>
</dbReference>
<dbReference type="OrthoDB" id="258806at2759"/>
<dbReference type="GO" id="GO:0008175">
    <property type="term" value="F:tRNA methyltransferase activity"/>
    <property type="evidence" value="ECO:0000318"/>
    <property type="project" value="GO_Central"/>
</dbReference>
<dbReference type="eggNOG" id="KOG2811">
    <property type="taxonomic scope" value="Eukaryota"/>
</dbReference>